<dbReference type="EMBL" id="UZAM01016076">
    <property type="protein sequence ID" value="VDP41675.1"/>
    <property type="molecule type" value="Genomic_DNA"/>
</dbReference>
<proteinExistence type="predicted"/>
<accession>A0A183J6Y7</accession>
<reference evidence="3" key="1">
    <citation type="submission" date="2016-06" db="UniProtKB">
        <authorList>
            <consortium name="WormBaseParasite"/>
        </authorList>
    </citation>
    <scope>IDENTIFICATION</scope>
</reference>
<gene>
    <name evidence="1" type="ORF">SBAD_LOCUS11635</name>
</gene>
<evidence type="ECO:0000313" key="1">
    <source>
        <dbReference type="EMBL" id="VDP41675.1"/>
    </source>
</evidence>
<dbReference type="Proteomes" id="UP000270296">
    <property type="component" value="Unassembled WGS sequence"/>
</dbReference>
<sequence length="40" mass="4421">MGLAMDVRGSRVNSITSGSRSISADFIGNQTWPQQPWQLQ</sequence>
<reference evidence="1 2" key="2">
    <citation type="submission" date="2018-11" db="EMBL/GenBank/DDBJ databases">
        <authorList>
            <consortium name="Pathogen Informatics"/>
        </authorList>
    </citation>
    <scope>NUCLEOTIDE SEQUENCE [LARGE SCALE GENOMIC DNA]</scope>
</reference>
<organism evidence="3">
    <name type="scientific">Soboliphyme baturini</name>
    <dbReference type="NCBI Taxonomy" id="241478"/>
    <lineage>
        <taxon>Eukaryota</taxon>
        <taxon>Metazoa</taxon>
        <taxon>Ecdysozoa</taxon>
        <taxon>Nematoda</taxon>
        <taxon>Enoplea</taxon>
        <taxon>Dorylaimia</taxon>
        <taxon>Dioctophymatida</taxon>
        <taxon>Dioctophymatoidea</taxon>
        <taxon>Soboliphymatidae</taxon>
        <taxon>Soboliphyme</taxon>
    </lineage>
</organism>
<evidence type="ECO:0000313" key="3">
    <source>
        <dbReference type="WBParaSite" id="SBAD_0001202201-mRNA-1"/>
    </source>
</evidence>
<dbReference type="AlphaFoldDB" id="A0A183J6Y7"/>
<keyword evidence="2" id="KW-1185">Reference proteome</keyword>
<evidence type="ECO:0000313" key="2">
    <source>
        <dbReference type="Proteomes" id="UP000270296"/>
    </source>
</evidence>
<dbReference type="WBParaSite" id="SBAD_0001202201-mRNA-1">
    <property type="protein sequence ID" value="SBAD_0001202201-mRNA-1"/>
    <property type="gene ID" value="SBAD_0001202201"/>
</dbReference>
<protein>
    <submittedName>
        <fullName evidence="3">Adhesin</fullName>
    </submittedName>
</protein>
<name>A0A183J6Y7_9BILA</name>